<evidence type="ECO:0000256" key="2">
    <source>
        <dbReference type="ARBA" id="ARBA00023125"/>
    </source>
</evidence>
<reference evidence="5 6" key="1">
    <citation type="submission" date="2019-09" db="EMBL/GenBank/DDBJ databases">
        <title>Phylogeny of genus Pseudoclavibacter and closely related genus.</title>
        <authorList>
            <person name="Li Y."/>
        </authorList>
    </citation>
    <scope>NUCLEOTIDE SEQUENCE [LARGE SCALE GENOMIC DNA]</scope>
    <source>
        <strain evidence="5 6">EGI 60007</strain>
    </source>
</reference>
<comment type="caution">
    <text evidence="5">The sequence shown here is derived from an EMBL/GenBank/DDBJ whole genome shotgun (WGS) entry which is preliminary data.</text>
</comment>
<proteinExistence type="predicted"/>
<dbReference type="Pfam" id="PF00392">
    <property type="entry name" value="GntR"/>
    <property type="match status" value="1"/>
</dbReference>
<gene>
    <name evidence="5" type="ORF">F8O04_13525</name>
</gene>
<dbReference type="InterPro" id="IPR000524">
    <property type="entry name" value="Tscrpt_reg_HTH_GntR"/>
</dbReference>
<protein>
    <submittedName>
        <fullName evidence="5">GntR family transcriptional regulator</fullName>
    </submittedName>
</protein>
<keyword evidence="3" id="KW-0804">Transcription</keyword>
<dbReference type="SUPFAM" id="SSF46785">
    <property type="entry name" value="Winged helix' DNA-binding domain"/>
    <property type="match status" value="1"/>
</dbReference>
<evidence type="ECO:0000256" key="3">
    <source>
        <dbReference type="ARBA" id="ARBA00023163"/>
    </source>
</evidence>
<dbReference type="InterPro" id="IPR036390">
    <property type="entry name" value="WH_DNA-bd_sf"/>
</dbReference>
<evidence type="ECO:0000256" key="1">
    <source>
        <dbReference type="ARBA" id="ARBA00023015"/>
    </source>
</evidence>
<dbReference type="Proteomes" id="UP000431744">
    <property type="component" value="Unassembled WGS sequence"/>
</dbReference>
<dbReference type="PANTHER" id="PTHR38445">
    <property type="entry name" value="HTH-TYPE TRANSCRIPTIONAL REPRESSOR YTRA"/>
    <property type="match status" value="1"/>
</dbReference>
<dbReference type="OrthoDB" id="162505at2"/>
<organism evidence="5 6">
    <name type="scientific">Pseudoclavibacter endophyticus</name>
    <dbReference type="NCBI Taxonomy" id="1778590"/>
    <lineage>
        <taxon>Bacteria</taxon>
        <taxon>Bacillati</taxon>
        <taxon>Actinomycetota</taxon>
        <taxon>Actinomycetes</taxon>
        <taxon>Micrococcales</taxon>
        <taxon>Microbacteriaceae</taxon>
        <taxon>Pseudoclavibacter</taxon>
    </lineage>
</organism>
<dbReference type="Gene3D" id="1.10.10.10">
    <property type="entry name" value="Winged helix-like DNA-binding domain superfamily/Winged helix DNA-binding domain"/>
    <property type="match status" value="1"/>
</dbReference>
<dbReference type="InterPro" id="IPR036388">
    <property type="entry name" value="WH-like_DNA-bd_sf"/>
</dbReference>
<dbReference type="RefSeq" id="WP_158029925.1">
    <property type="nucleotide sequence ID" value="NZ_BMHG01000002.1"/>
</dbReference>
<sequence length="137" mass="14651">MELTDREPIYRQIAGQVREQIVAGALEEGERIMSTNEYAAAYRINPATASKAFAELAAEGLIERRRGLGMFVAEGARAKLVATGRERYEHETLAPAIRAGLALGLAGDEILASAGRLIASAGDTTASAPAHRQEETR</sequence>
<accession>A0A6H9WNU1</accession>
<dbReference type="GO" id="GO:0003677">
    <property type="term" value="F:DNA binding"/>
    <property type="evidence" value="ECO:0007669"/>
    <property type="project" value="UniProtKB-KW"/>
</dbReference>
<evidence type="ECO:0000259" key="4">
    <source>
        <dbReference type="PROSITE" id="PS50949"/>
    </source>
</evidence>
<name>A0A6H9WNU1_9MICO</name>
<dbReference type="EMBL" id="WBJY01000004">
    <property type="protein sequence ID" value="KAB1646759.1"/>
    <property type="molecule type" value="Genomic_DNA"/>
</dbReference>
<evidence type="ECO:0000313" key="6">
    <source>
        <dbReference type="Proteomes" id="UP000431744"/>
    </source>
</evidence>
<feature type="domain" description="HTH gntR-type" evidence="4">
    <location>
        <begin position="7"/>
        <end position="75"/>
    </location>
</feature>
<dbReference type="PROSITE" id="PS50949">
    <property type="entry name" value="HTH_GNTR"/>
    <property type="match status" value="1"/>
</dbReference>
<dbReference type="GO" id="GO:0003700">
    <property type="term" value="F:DNA-binding transcription factor activity"/>
    <property type="evidence" value="ECO:0007669"/>
    <property type="project" value="InterPro"/>
</dbReference>
<dbReference type="CDD" id="cd07377">
    <property type="entry name" value="WHTH_GntR"/>
    <property type="match status" value="1"/>
</dbReference>
<evidence type="ECO:0000313" key="5">
    <source>
        <dbReference type="EMBL" id="KAB1646759.1"/>
    </source>
</evidence>
<dbReference type="AlphaFoldDB" id="A0A6H9WNU1"/>
<dbReference type="SMART" id="SM00345">
    <property type="entry name" value="HTH_GNTR"/>
    <property type="match status" value="1"/>
</dbReference>
<dbReference type="PANTHER" id="PTHR38445:SF10">
    <property type="entry name" value="GNTR-FAMILY TRANSCRIPTIONAL REGULATOR"/>
    <property type="match status" value="1"/>
</dbReference>
<keyword evidence="1" id="KW-0805">Transcription regulation</keyword>
<keyword evidence="2" id="KW-0238">DNA-binding</keyword>
<keyword evidence="6" id="KW-1185">Reference proteome</keyword>